<dbReference type="NCBIfam" id="TIGR02800">
    <property type="entry name" value="propeller_TolB"/>
    <property type="match status" value="1"/>
</dbReference>
<feature type="domain" description="TolB N-terminal" evidence="6">
    <location>
        <begin position="58"/>
        <end position="166"/>
    </location>
</feature>
<dbReference type="Gene3D" id="3.40.50.10070">
    <property type="entry name" value="TolB, N-terminal domain"/>
    <property type="match status" value="1"/>
</dbReference>
<comment type="subcellular location">
    <subcellularLocation>
        <location evidence="1">Periplasm</location>
    </subcellularLocation>
</comment>
<accession>A0A1W1HKG0</accession>
<dbReference type="RefSeq" id="WP_245809333.1">
    <property type="nucleotide sequence ID" value="NZ_LT828544.1"/>
</dbReference>
<dbReference type="InterPro" id="IPR014167">
    <property type="entry name" value="Tol-Pal_TolB"/>
</dbReference>
<evidence type="ECO:0000256" key="3">
    <source>
        <dbReference type="ARBA" id="ARBA00022729"/>
    </source>
</evidence>
<name>A0A1W1HKG0_9BACT</name>
<dbReference type="GO" id="GO:0042597">
    <property type="term" value="C:periplasmic space"/>
    <property type="evidence" value="ECO:0007669"/>
    <property type="project" value="UniProtKB-SubCell"/>
</dbReference>
<protein>
    <submittedName>
        <fullName evidence="7">Protein tolB</fullName>
    </submittedName>
</protein>
<dbReference type="AlphaFoldDB" id="A0A1W1HKG0"/>
<dbReference type="Gene3D" id="2.120.10.30">
    <property type="entry name" value="TolB, C-terminal domain"/>
    <property type="match status" value="2"/>
</dbReference>
<proteinExistence type="inferred from homology"/>
<keyword evidence="4" id="KW-0574">Periplasm</keyword>
<dbReference type="InterPro" id="IPR007195">
    <property type="entry name" value="TolB_N"/>
</dbReference>
<dbReference type="HAMAP" id="MF_00671">
    <property type="entry name" value="TolB"/>
    <property type="match status" value="1"/>
</dbReference>
<evidence type="ECO:0000313" key="7">
    <source>
        <dbReference type="EMBL" id="SLM32943.1"/>
    </source>
</evidence>
<dbReference type="PANTHER" id="PTHR36842">
    <property type="entry name" value="PROTEIN TOLB HOMOLOG"/>
    <property type="match status" value="1"/>
</dbReference>
<keyword evidence="5" id="KW-0812">Transmembrane</keyword>
<gene>
    <name evidence="7" type="primary">tolB</name>
    <name evidence="7" type="ORF">MTBBW1_830015</name>
</gene>
<comment type="similarity">
    <text evidence="2">Belongs to the TolB family.</text>
</comment>
<organism evidence="7 8">
    <name type="scientific">Desulfamplus magnetovallimortis</name>
    <dbReference type="NCBI Taxonomy" id="1246637"/>
    <lineage>
        <taxon>Bacteria</taxon>
        <taxon>Pseudomonadati</taxon>
        <taxon>Thermodesulfobacteriota</taxon>
        <taxon>Desulfobacteria</taxon>
        <taxon>Desulfobacterales</taxon>
        <taxon>Desulfobacteraceae</taxon>
        <taxon>Desulfamplus</taxon>
    </lineage>
</organism>
<evidence type="ECO:0000256" key="2">
    <source>
        <dbReference type="ARBA" id="ARBA00009820"/>
    </source>
</evidence>
<evidence type="ECO:0000256" key="1">
    <source>
        <dbReference type="ARBA" id="ARBA00004418"/>
    </source>
</evidence>
<evidence type="ECO:0000256" key="4">
    <source>
        <dbReference type="ARBA" id="ARBA00022764"/>
    </source>
</evidence>
<dbReference type="SUPFAM" id="SSF52964">
    <property type="entry name" value="TolB, N-terminal domain"/>
    <property type="match status" value="1"/>
</dbReference>
<dbReference type="Pfam" id="PF07676">
    <property type="entry name" value="PD40"/>
    <property type="match status" value="4"/>
</dbReference>
<dbReference type="SUPFAM" id="SSF69304">
    <property type="entry name" value="Tricorn protease N-terminal domain"/>
    <property type="match status" value="1"/>
</dbReference>
<dbReference type="EMBL" id="FWEV01000329">
    <property type="protein sequence ID" value="SLM32943.1"/>
    <property type="molecule type" value="Genomic_DNA"/>
</dbReference>
<keyword evidence="8" id="KW-1185">Reference proteome</keyword>
<keyword evidence="3" id="KW-0732">Signal</keyword>
<dbReference type="Proteomes" id="UP000191931">
    <property type="component" value="Unassembled WGS sequence"/>
</dbReference>
<reference evidence="7 8" key="1">
    <citation type="submission" date="2017-03" db="EMBL/GenBank/DDBJ databases">
        <authorList>
            <person name="Afonso C.L."/>
            <person name="Miller P.J."/>
            <person name="Scott M.A."/>
            <person name="Spackman E."/>
            <person name="Goraichik I."/>
            <person name="Dimitrov K.M."/>
            <person name="Suarez D.L."/>
            <person name="Swayne D.E."/>
        </authorList>
    </citation>
    <scope>NUCLEOTIDE SEQUENCE [LARGE SCALE GENOMIC DNA]</scope>
    <source>
        <strain evidence="7">PRJEB14757</strain>
    </source>
</reference>
<evidence type="ECO:0000313" key="8">
    <source>
        <dbReference type="Proteomes" id="UP000191931"/>
    </source>
</evidence>
<feature type="transmembrane region" description="Helical" evidence="5">
    <location>
        <begin position="20"/>
        <end position="43"/>
    </location>
</feature>
<evidence type="ECO:0000256" key="5">
    <source>
        <dbReference type="SAM" id="Phobius"/>
    </source>
</evidence>
<dbReference type="Pfam" id="PF04052">
    <property type="entry name" value="TolB_N"/>
    <property type="match status" value="1"/>
</dbReference>
<dbReference type="STRING" id="1246637.MTBBW1_830015"/>
<dbReference type="InterPro" id="IPR011659">
    <property type="entry name" value="WD40"/>
</dbReference>
<dbReference type="PANTHER" id="PTHR36842:SF1">
    <property type="entry name" value="PROTEIN TOLB"/>
    <property type="match status" value="1"/>
</dbReference>
<dbReference type="InterPro" id="IPR011042">
    <property type="entry name" value="6-blade_b-propeller_TolB-like"/>
</dbReference>
<keyword evidence="5" id="KW-0472">Membrane</keyword>
<keyword evidence="5" id="KW-1133">Transmembrane helix</keyword>
<dbReference type="GO" id="GO:0017038">
    <property type="term" value="P:protein import"/>
    <property type="evidence" value="ECO:0007669"/>
    <property type="project" value="InterPro"/>
</dbReference>
<evidence type="ECO:0000259" key="6">
    <source>
        <dbReference type="Pfam" id="PF04052"/>
    </source>
</evidence>
<sequence length="472" mass="52225">MSKIFNLSSDSVYQKREKNFRFMILNSLAILKVSVFLIAVFILGEIGYPLQVAAEYSYININDPLVKKIPIAIPEFRPMTGNEEERSIGKESVDILSRALGFTGYLNIMDPLAFLDKPSEKGITGADITYKNWTSIGAELLITGGVVEHDGNIRLELRLFDTFKETMPVAKAYNIKYRNDIRKVIYRFCSDISLALTGKRGVFGSKFTFVSVVDGNKEIFTCDFDGENLEQITFDKNIAISPAWSSDGNYLAYTSYADGNPDIHIRSLKDKKNVAKVNRKGMNITPEWVPDTFALAATLSFSGDQEIYLVLGSGEIKEPPLTRNWGIDVSPSFSPDGKKFAFVSRRSGTPQIFISDMATGSVSRLTFKGNYNTSPAWSPEGDKIAYVGIVKNEIDIYVIDADGGEPLQLTRGRGDNESPTWSPDGGLIAFSSTRQGVSKIYVMSSNGTDQRILFEFEGAQTDPAWSMAVAGE</sequence>